<dbReference type="Pfam" id="PF00642">
    <property type="entry name" value="zf-CCCH"/>
    <property type="match status" value="1"/>
</dbReference>
<dbReference type="Pfam" id="PF14608">
    <property type="entry name" value="zf-CCCH_2"/>
    <property type="match status" value="1"/>
</dbReference>
<evidence type="ECO:0000256" key="1">
    <source>
        <dbReference type="ARBA" id="ARBA00022723"/>
    </source>
</evidence>
<dbReference type="PANTHER" id="PTHR11224:SF10">
    <property type="entry name" value="IP09428P-RELATED"/>
    <property type="match status" value="1"/>
</dbReference>
<evidence type="ECO:0000313" key="7">
    <source>
        <dbReference type="EMBL" id="KAK7027525.1"/>
    </source>
</evidence>
<feature type="compositionally biased region" description="Basic and acidic residues" evidence="5">
    <location>
        <begin position="216"/>
        <end position="225"/>
    </location>
</feature>
<proteinExistence type="predicted"/>
<reference evidence="7 8" key="1">
    <citation type="submission" date="2024-01" db="EMBL/GenBank/DDBJ databases">
        <title>A draft genome for a cacao thread blight-causing isolate of Paramarasmius palmivorus.</title>
        <authorList>
            <person name="Baruah I.K."/>
            <person name="Bukari Y."/>
            <person name="Amoako-Attah I."/>
            <person name="Meinhardt L.W."/>
            <person name="Bailey B.A."/>
            <person name="Cohen S.P."/>
        </authorList>
    </citation>
    <scope>NUCLEOTIDE SEQUENCE [LARGE SCALE GENOMIC DNA]</scope>
    <source>
        <strain evidence="7 8">GH-12</strain>
    </source>
</reference>
<dbReference type="InterPro" id="IPR000571">
    <property type="entry name" value="Znf_CCCH"/>
</dbReference>
<comment type="caution">
    <text evidence="7">The sequence shown here is derived from an EMBL/GenBank/DDBJ whole genome shotgun (WGS) entry which is preliminary data.</text>
</comment>
<feature type="region of interest" description="Disordered" evidence="5">
    <location>
        <begin position="108"/>
        <end position="158"/>
    </location>
</feature>
<evidence type="ECO:0000256" key="4">
    <source>
        <dbReference type="PROSITE-ProRule" id="PRU00723"/>
    </source>
</evidence>
<dbReference type="EMBL" id="JAYKXP010000094">
    <property type="protein sequence ID" value="KAK7027525.1"/>
    <property type="molecule type" value="Genomic_DNA"/>
</dbReference>
<dbReference type="InterPro" id="IPR045072">
    <property type="entry name" value="MKRN-like"/>
</dbReference>
<feature type="compositionally biased region" description="Acidic residues" evidence="5">
    <location>
        <begin position="749"/>
        <end position="759"/>
    </location>
</feature>
<sequence>MPTVESERDRAKDKERDRGGDESRERTGNKQSKPSAATKSKDLSHVPCKFFKVGSCTAGSSCPFSHTVVEPGGQKDVCAWFVKGNCKFGHKCALAHVLPGQSMSMDRKNKKAAQVAAGGGKGAEGKKSSKRDTQVGRPPMMALKSTISPSAPAPAIKDTDFTSFGVLDEKSKLPSAPAQGKQPEQATTSVSPTANEDIPISPGKASSPSPLPVSSPRDRDPDRSPAKKPAIDFGPIGSPPRSATSPHTNAHPISRLNGVSPGTSPSSRSINQGGTPTNNNLLSTSPFSAPGSQSTFLNYPERSMAASLGTGFLNSNPRWNANTTTPHSASAHKAVFDLDDEPNTREGSGSGDDMEDFLPSSLTDLLTPEERSRRMSRSNSGQGPPTVEPARRGNVLGVPTTGGTNGEGRHGYSRSVPSTSLLGDISSIWSTNAGGTSASPHVGSPLAAGLPSSPGRVLGNGTPSSFGQRNTFDEFGSPPAFSITPSNASAAFLPGVHAAYHKSKQEQQGLGRGVRNVSSPLYGPGTGTLQSSLAAATSRITGGGSGYGTPTGASNGFGDAGVGLGLGQNTDPMLLPPNNQHRPNLLQSNSSHANIPMHHDQAEMALSPGSRALQAHAPGQSLPQGLAAGYSRIHAMPALGSPGGGSVGAGGYSVSPGGGLGSGAFNIGPYGSNTAFGRESVPRDQAEWGGFGSFTPAPSIPPGLVQHQQQQDVDTGGSKMSYAKAAGAAKVAASAKSPLSRPVAATGGGDDDDLFTLDA</sequence>
<dbReference type="AlphaFoldDB" id="A0AAW0BMG7"/>
<feature type="region of interest" description="Disordered" evidence="5">
    <location>
        <begin position="1"/>
        <end position="41"/>
    </location>
</feature>
<feature type="compositionally biased region" description="Polar residues" evidence="5">
    <location>
        <begin position="182"/>
        <end position="194"/>
    </location>
</feature>
<feature type="compositionally biased region" description="Polar residues" evidence="5">
    <location>
        <begin position="29"/>
        <end position="38"/>
    </location>
</feature>
<dbReference type="SUPFAM" id="SSF90229">
    <property type="entry name" value="CCCH zinc finger"/>
    <property type="match status" value="1"/>
</dbReference>
<dbReference type="GO" id="GO:0008270">
    <property type="term" value="F:zinc ion binding"/>
    <property type="evidence" value="ECO:0007669"/>
    <property type="project" value="UniProtKB-KW"/>
</dbReference>
<keyword evidence="2 4" id="KW-0863">Zinc-finger</keyword>
<gene>
    <name evidence="7" type="ORF">VNI00_015158</name>
</gene>
<feature type="region of interest" description="Disordered" evidence="5">
    <location>
        <begin position="684"/>
        <end position="720"/>
    </location>
</feature>
<feature type="zinc finger region" description="C3H1-type" evidence="4">
    <location>
        <begin position="72"/>
        <end position="99"/>
    </location>
</feature>
<feature type="region of interest" description="Disordered" evidence="5">
    <location>
        <begin position="171"/>
        <end position="417"/>
    </location>
</feature>
<feature type="compositionally biased region" description="Polar residues" evidence="5">
    <location>
        <begin position="312"/>
        <end position="328"/>
    </location>
</feature>
<feature type="compositionally biased region" description="Polar residues" evidence="5">
    <location>
        <begin position="260"/>
        <end position="297"/>
    </location>
</feature>
<evidence type="ECO:0000313" key="8">
    <source>
        <dbReference type="Proteomes" id="UP001383192"/>
    </source>
</evidence>
<evidence type="ECO:0000259" key="6">
    <source>
        <dbReference type="PROSITE" id="PS50103"/>
    </source>
</evidence>
<dbReference type="Proteomes" id="UP001383192">
    <property type="component" value="Unassembled WGS sequence"/>
</dbReference>
<evidence type="ECO:0000256" key="5">
    <source>
        <dbReference type="SAM" id="MobiDB-lite"/>
    </source>
</evidence>
<feature type="compositionally biased region" description="Low complexity" evidence="5">
    <location>
        <begin position="206"/>
        <end position="215"/>
    </location>
</feature>
<name>A0AAW0BMG7_9AGAR</name>
<dbReference type="InterPro" id="IPR036855">
    <property type="entry name" value="Znf_CCCH_sf"/>
</dbReference>
<dbReference type="GO" id="GO:0000209">
    <property type="term" value="P:protein polyubiquitination"/>
    <property type="evidence" value="ECO:0007669"/>
    <property type="project" value="InterPro"/>
</dbReference>
<organism evidence="7 8">
    <name type="scientific">Paramarasmius palmivorus</name>
    <dbReference type="NCBI Taxonomy" id="297713"/>
    <lineage>
        <taxon>Eukaryota</taxon>
        <taxon>Fungi</taxon>
        <taxon>Dikarya</taxon>
        <taxon>Basidiomycota</taxon>
        <taxon>Agaricomycotina</taxon>
        <taxon>Agaricomycetes</taxon>
        <taxon>Agaricomycetidae</taxon>
        <taxon>Agaricales</taxon>
        <taxon>Marasmiineae</taxon>
        <taxon>Marasmiaceae</taxon>
        <taxon>Paramarasmius</taxon>
    </lineage>
</organism>
<dbReference type="PANTHER" id="PTHR11224">
    <property type="entry name" value="MAKORIN-RELATED"/>
    <property type="match status" value="1"/>
</dbReference>
<keyword evidence="3 4" id="KW-0862">Zinc</keyword>
<feature type="region of interest" description="Disordered" evidence="5">
    <location>
        <begin position="732"/>
        <end position="759"/>
    </location>
</feature>
<feature type="compositionally biased region" description="Basic and acidic residues" evidence="5">
    <location>
        <begin position="123"/>
        <end position="134"/>
    </location>
</feature>
<dbReference type="PROSITE" id="PS50103">
    <property type="entry name" value="ZF_C3H1"/>
    <property type="match status" value="2"/>
</dbReference>
<evidence type="ECO:0000256" key="3">
    <source>
        <dbReference type="ARBA" id="ARBA00022833"/>
    </source>
</evidence>
<keyword evidence="8" id="KW-1185">Reference proteome</keyword>
<feature type="compositionally biased region" description="Polar residues" evidence="5">
    <location>
        <begin position="461"/>
        <end position="470"/>
    </location>
</feature>
<protein>
    <recommendedName>
        <fullName evidence="6">C3H1-type domain-containing protein</fullName>
    </recommendedName>
</protein>
<feature type="domain" description="C3H1-type" evidence="6">
    <location>
        <begin position="72"/>
        <end position="99"/>
    </location>
</feature>
<feature type="region of interest" description="Disordered" evidence="5">
    <location>
        <begin position="434"/>
        <end position="477"/>
    </location>
</feature>
<accession>A0AAW0BMG7</accession>
<dbReference type="Gene3D" id="4.10.1000.10">
    <property type="entry name" value="Zinc finger, CCCH-type"/>
    <property type="match status" value="1"/>
</dbReference>
<dbReference type="GO" id="GO:0061630">
    <property type="term" value="F:ubiquitin protein ligase activity"/>
    <property type="evidence" value="ECO:0007669"/>
    <property type="project" value="InterPro"/>
</dbReference>
<feature type="domain" description="C3H1-type" evidence="6">
    <location>
        <begin position="42"/>
        <end position="69"/>
    </location>
</feature>
<evidence type="ECO:0000256" key="2">
    <source>
        <dbReference type="ARBA" id="ARBA00022771"/>
    </source>
</evidence>
<dbReference type="SMART" id="SM00356">
    <property type="entry name" value="ZnF_C3H1"/>
    <property type="match status" value="2"/>
</dbReference>
<feature type="compositionally biased region" description="Basic and acidic residues" evidence="5">
    <location>
        <begin position="1"/>
        <end position="28"/>
    </location>
</feature>
<keyword evidence="1 4" id="KW-0479">Metal-binding</keyword>
<feature type="zinc finger region" description="C3H1-type" evidence="4">
    <location>
        <begin position="42"/>
        <end position="69"/>
    </location>
</feature>